<evidence type="ECO:0000313" key="3">
    <source>
        <dbReference type="Proteomes" id="UP000326464"/>
    </source>
</evidence>
<dbReference type="RefSeq" id="WP_152813525.1">
    <property type="nucleotide sequence ID" value="NZ_VJXX01000001.1"/>
</dbReference>
<feature type="transmembrane region" description="Helical" evidence="1">
    <location>
        <begin position="12"/>
        <end position="28"/>
    </location>
</feature>
<keyword evidence="3" id="KW-1185">Reference proteome</keyword>
<name>A0A7X1TNG5_9MICC</name>
<accession>A0A7X1TNG5</accession>
<feature type="transmembrane region" description="Helical" evidence="1">
    <location>
        <begin position="40"/>
        <end position="62"/>
    </location>
</feature>
<proteinExistence type="predicted"/>
<gene>
    <name evidence="2" type="ORF">FNH21_07590</name>
</gene>
<reference evidence="3" key="1">
    <citation type="submission" date="2019-07" db="EMBL/GenBank/DDBJ databases">
        <title>Arthrobacter KR32 sp. nov., isolated from mountain cheese made of cows milk.</title>
        <authorList>
            <person name="Flegler A."/>
        </authorList>
    </citation>
    <scope>NUCLEOTIDE SEQUENCE [LARGE SCALE GENOMIC DNA]</scope>
    <source>
        <strain evidence="3">KR32</strain>
    </source>
</reference>
<protein>
    <submittedName>
        <fullName evidence="2">Uncharacterized protein</fullName>
    </submittedName>
</protein>
<keyword evidence="1" id="KW-1133">Transmembrane helix</keyword>
<dbReference type="Proteomes" id="UP000326464">
    <property type="component" value="Unassembled WGS sequence"/>
</dbReference>
<keyword evidence="1" id="KW-0812">Transmembrane</keyword>
<evidence type="ECO:0000313" key="2">
    <source>
        <dbReference type="EMBL" id="MPY10586.1"/>
    </source>
</evidence>
<dbReference type="OrthoDB" id="5147538at2"/>
<keyword evidence="1" id="KW-0472">Membrane</keyword>
<comment type="caution">
    <text evidence="2">The sequence shown here is derived from an EMBL/GenBank/DDBJ whole genome shotgun (WGS) entry which is preliminary data.</text>
</comment>
<evidence type="ECO:0000256" key="1">
    <source>
        <dbReference type="SAM" id="Phobius"/>
    </source>
</evidence>
<sequence length="144" mass="15030">MRASRSTIGRESTTFGFSILVTVVFGLLQKVEGSPSMGAIFVYTVGAVLSFTLLEGVLSRAFTAPMPQHRTQTLALGTSMNLVSVLAGMGAALLVGSALSGLWAWGLAPFIGSIAYLVAESLETMIGECILRARGDTTADEVTP</sequence>
<dbReference type="EMBL" id="VJXX01000001">
    <property type="protein sequence ID" value="MPY10586.1"/>
    <property type="molecule type" value="Genomic_DNA"/>
</dbReference>
<feature type="transmembrane region" description="Helical" evidence="1">
    <location>
        <begin position="74"/>
        <end position="96"/>
    </location>
</feature>
<dbReference type="AlphaFoldDB" id="A0A7X1TNG5"/>
<organism evidence="2 3">
    <name type="scientific">Arthrobacter bussei</name>
    <dbReference type="NCBI Taxonomy" id="2594179"/>
    <lineage>
        <taxon>Bacteria</taxon>
        <taxon>Bacillati</taxon>
        <taxon>Actinomycetota</taxon>
        <taxon>Actinomycetes</taxon>
        <taxon>Micrococcales</taxon>
        <taxon>Micrococcaceae</taxon>
        <taxon>Arthrobacter</taxon>
    </lineage>
</organism>